<dbReference type="InterPro" id="IPR013785">
    <property type="entry name" value="Aldolase_TIM"/>
</dbReference>
<protein>
    <submittedName>
        <fullName evidence="6">2-keto-3-deoxy-phosphogluconate aldolase</fullName>
    </submittedName>
</protein>
<reference evidence="6 7" key="1">
    <citation type="submission" date="2019-06" db="EMBL/GenBank/DDBJ databases">
        <title>Sequencing the genomes of 1000 actinobacteria strains.</title>
        <authorList>
            <person name="Klenk H.-P."/>
        </authorList>
    </citation>
    <scope>NUCLEOTIDE SEQUENCE [LARGE SCALE GENOMIC DNA]</scope>
    <source>
        <strain evidence="6 7">DSM 44826</strain>
    </source>
</reference>
<proteinExistence type="inferred from homology"/>
<dbReference type="CDD" id="cd00452">
    <property type="entry name" value="KDPG_aldolase"/>
    <property type="match status" value="1"/>
</dbReference>
<comment type="subunit">
    <text evidence="3">Homotrimer.</text>
</comment>
<dbReference type="SUPFAM" id="SSF51569">
    <property type="entry name" value="Aldolase"/>
    <property type="match status" value="1"/>
</dbReference>
<evidence type="ECO:0000256" key="2">
    <source>
        <dbReference type="ARBA" id="ARBA00006906"/>
    </source>
</evidence>
<dbReference type="Gene3D" id="3.20.20.70">
    <property type="entry name" value="Aldolase class I"/>
    <property type="match status" value="1"/>
</dbReference>
<name>A0A561TTR2_9ACTN</name>
<dbReference type="OrthoDB" id="9805177at2"/>
<organism evidence="6 7">
    <name type="scientific">Kitasatospora viridis</name>
    <dbReference type="NCBI Taxonomy" id="281105"/>
    <lineage>
        <taxon>Bacteria</taxon>
        <taxon>Bacillati</taxon>
        <taxon>Actinomycetota</taxon>
        <taxon>Actinomycetes</taxon>
        <taxon>Kitasatosporales</taxon>
        <taxon>Streptomycetaceae</taxon>
        <taxon>Kitasatospora</taxon>
    </lineage>
</organism>
<keyword evidence="5" id="KW-0119">Carbohydrate metabolism</keyword>
<dbReference type="Pfam" id="PF01081">
    <property type="entry name" value="Aldolase"/>
    <property type="match status" value="1"/>
</dbReference>
<evidence type="ECO:0000256" key="4">
    <source>
        <dbReference type="ARBA" id="ARBA00023239"/>
    </source>
</evidence>
<evidence type="ECO:0000313" key="6">
    <source>
        <dbReference type="EMBL" id="TWF90515.1"/>
    </source>
</evidence>
<dbReference type="InterPro" id="IPR000887">
    <property type="entry name" value="Aldlse_KDPG_KHG"/>
</dbReference>
<evidence type="ECO:0000256" key="5">
    <source>
        <dbReference type="ARBA" id="ARBA00023277"/>
    </source>
</evidence>
<dbReference type="EMBL" id="VIWT01000003">
    <property type="protein sequence ID" value="TWF90515.1"/>
    <property type="molecule type" value="Genomic_DNA"/>
</dbReference>
<gene>
    <name evidence="6" type="ORF">FHX73_13562</name>
</gene>
<accession>A0A561TTR2</accession>
<dbReference type="PANTHER" id="PTHR30246:SF1">
    <property type="entry name" value="2-DEHYDRO-3-DEOXY-6-PHOSPHOGALACTONATE ALDOLASE-RELATED"/>
    <property type="match status" value="1"/>
</dbReference>
<keyword evidence="4" id="KW-0456">Lyase</keyword>
<comment type="similarity">
    <text evidence="2">Belongs to the KHG/KDPG aldolase family.</text>
</comment>
<dbReference type="Proteomes" id="UP000317940">
    <property type="component" value="Unassembled WGS sequence"/>
</dbReference>
<comment type="pathway">
    <text evidence="1">Carbohydrate acid metabolism.</text>
</comment>
<comment type="caution">
    <text evidence="6">The sequence shown here is derived from an EMBL/GenBank/DDBJ whole genome shotgun (WGS) entry which is preliminary data.</text>
</comment>
<evidence type="ECO:0000256" key="3">
    <source>
        <dbReference type="ARBA" id="ARBA00011233"/>
    </source>
</evidence>
<dbReference type="PROSITE" id="PS00160">
    <property type="entry name" value="ALDOLASE_KDPG_KHG_2"/>
    <property type="match status" value="1"/>
</dbReference>
<dbReference type="InterPro" id="IPR031338">
    <property type="entry name" value="KDPG/KHG_AS_2"/>
</dbReference>
<keyword evidence="7" id="KW-1185">Reference proteome</keyword>
<dbReference type="PANTHER" id="PTHR30246">
    <property type="entry name" value="2-KETO-3-DEOXY-6-PHOSPHOGLUCONATE ALDOLASE"/>
    <property type="match status" value="1"/>
</dbReference>
<evidence type="ECO:0000256" key="1">
    <source>
        <dbReference type="ARBA" id="ARBA00004761"/>
    </source>
</evidence>
<dbReference type="RefSeq" id="WP_145909708.1">
    <property type="nucleotide sequence ID" value="NZ_BAAAMZ010000001.1"/>
</dbReference>
<dbReference type="AlphaFoldDB" id="A0A561TTR2"/>
<dbReference type="GO" id="GO:0016829">
    <property type="term" value="F:lyase activity"/>
    <property type="evidence" value="ECO:0007669"/>
    <property type="project" value="UniProtKB-KW"/>
</dbReference>
<sequence length="213" mass="20946">MDLTRLPHRTLAIVRGNDPGAALRCVLALAEEGITACEVSLTTPDAFGVIRAARRELGPAALLGAGTVLTAADAERAAEAGAAFLVTPGAPTDPLVPGPLPVLVGALTPSEVIAAVHAGAAGIKLFPASLGGPDYLRALRAPFPGVPFLPVGGVDAATALAHLAAGAVAVGVGSPLVGDAADGGDLAALRARAAAWRARLADTGINSAAEEAR</sequence>
<evidence type="ECO:0000313" key="7">
    <source>
        <dbReference type="Proteomes" id="UP000317940"/>
    </source>
</evidence>